<evidence type="ECO:0000256" key="1">
    <source>
        <dbReference type="SAM" id="Phobius"/>
    </source>
</evidence>
<name>A0AAT9FM93_9BACT</name>
<dbReference type="EMBL" id="AP026866">
    <property type="protein sequence ID" value="BDS07039.1"/>
    <property type="molecule type" value="Genomic_DNA"/>
</dbReference>
<feature type="transmembrane region" description="Helical" evidence="1">
    <location>
        <begin position="12"/>
        <end position="38"/>
    </location>
</feature>
<keyword evidence="1" id="KW-0812">Transmembrane</keyword>
<dbReference type="AlphaFoldDB" id="A0AAT9FM93"/>
<organism evidence="2">
    <name type="scientific">Oceaniferula spumae</name>
    <dbReference type="NCBI Taxonomy" id="2979115"/>
    <lineage>
        <taxon>Bacteria</taxon>
        <taxon>Pseudomonadati</taxon>
        <taxon>Verrucomicrobiota</taxon>
        <taxon>Verrucomicrobiia</taxon>
        <taxon>Verrucomicrobiales</taxon>
        <taxon>Verrucomicrobiaceae</taxon>
        <taxon>Oceaniferula</taxon>
    </lineage>
</organism>
<keyword evidence="1" id="KW-0472">Membrane</keyword>
<proteinExistence type="predicted"/>
<evidence type="ECO:0000313" key="2">
    <source>
        <dbReference type="EMBL" id="BDS07039.1"/>
    </source>
</evidence>
<sequence length="144" mass="16627">MPSGSTEFALLLILFLCFLLFIGGWVSVCWMLSHLGGWHKLAKQYRRQHKPTGKKHFMASAKIGLANYNNCLTLYTSPDGLYLSVWPMFRIGHPPLFLPWSELHNPQSKNFLWAKYVEFEIGSPKITTLSMAEKHYNPVRQQDL</sequence>
<gene>
    <name evidence="2" type="ORF">NT6N_20790</name>
</gene>
<keyword evidence="1" id="KW-1133">Transmembrane helix</keyword>
<accession>A0AAT9FM93</accession>
<dbReference type="KEGG" id="osu:NT6N_20790"/>
<protein>
    <submittedName>
        <fullName evidence="2">Uncharacterized protein</fullName>
    </submittedName>
</protein>
<reference evidence="2" key="1">
    <citation type="submission" date="2024-07" db="EMBL/GenBank/DDBJ databases">
        <title>Complete genome sequence of Verrucomicrobiaceae bacterium NT6N.</title>
        <authorList>
            <person name="Huang C."/>
            <person name="Takami H."/>
            <person name="Hamasaki K."/>
        </authorList>
    </citation>
    <scope>NUCLEOTIDE SEQUENCE</scope>
    <source>
        <strain evidence="2">NT6N</strain>
    </source>
</reference>